<dbReference type="Pfam" id="PF07311">
    <property type="entry name" value="Dodecin"/>
    <property type="match status" value="1"/>
</dbReference>
<organism evidence="2 3">
    <name type="scientific">Hymenobacter saemangeumensis</name>
    <dbReference type="NCBI Taxonomy" id="1084522"/>
    <lineage>
        <taxon>Bacteria</taxon>
        <taxon>Pseudomonadati</taxon>
        <taxon>Bacteroidota</taxon>
        <taxon>Cytophagia</taxon>
        <taxon>Cytophagales</taxon>
        <taxon>Hymenobacteraceae</taxon>
        <taxon>Hymenobacter</taxon>
    </lineage>
</organism>
<evidence type="ECO:0000313" key="2">
    <source>
        <dbReference type="EMBL" id="GAA4351151.1"/>
    </source>
</evidence>
<keyword evidence="3" id="KW-1185">Reference proteome</keyword>
<dbReference type="RefSeq" id="WP_345234351.1">
    <property type="nucleotide sequence ID" value="NZ_BAABGZ010000013.1"/>
</dbReference>
<dbReference type="Gene3D" id="3.30.1660.10">
    <property type="entry name" value="Flavin-binding protein dodecin"/>
    <property type="match status" value="1"/>
</dbReference>
<reference evidence="3" key="1">
    <citation type="journal article" date="2019" name="Int. J. Syst. Evol. Microbiol.">
        <title>The Global Catalogue of Microorganisms (GCM) 10K type strain sequencing project: providing services to taxonomists for standard genome sequencing and annotation.</title>
        <authorList>
            <consortium name="The Broad Institute Genomics Platform"/>
            <consortium name="The Broad Institute Genome Sequencing Center for Infectious Disease"/>
            <person name="Wu L."/>
            <person name="Ma J."/>
        </authorList>
    </citation>
    <scope>NUCLEOTIDE SEQUENCE [LARGE SCALE GENOMIC DNA]</scope>
    <source>
        <strain evidence="3">JCM 17923</strain>
    </source>
</reference>
<dbReference type="SUPFAM" id="SSF89807">
    <property type="entry name" value="Dodecin-like"/>
    <property type="match status" value="1"/>
</dbReference>
<dbReference type="PANTHER" id="PTHR39324:SF1">
    <property type="entry name" value="CALCIUM DODECIN"/>
    <property type="match status" value="1"/>
</dbReference>
<evidence type="ECO:0008006" key="4">
    <source>
        <dbReference type="Google" id="ProtNLM"/>
    </source>
</evidence>
<comment type="caution">
    <text evidence="2">The sequence shown here is derived from an EMBL/GenBank/DDBJ whole genome shotgun (WGS) entry which is preliminary data.</text>
</comment>
<dbReference type="EMBL" id="BAABGZ010000013">
    <property type="protein sequence ID" value="GAA4351151.1"/>
    <property type="molecule type" value="Genomic_DNA"/>
</dbReference>
<name>A0ABP8I4D6_9BACT</name>
<proteinExistence type="predicted"/>
<gene>
    <name evidence="2" type="ORF">GCM10023185_09600</name>
</gene>
<dbReference type="InterPro" id="IPR025543">
    <property type="entry name" value="Dodecin-like"/>
</dbReference>
<dbReference type="Proteomes" id="UP001501153">
    <property type="component" value="Unassembled WGS sequence"/>
</dbReference>
<dbReference type="InterPro" id="IPR009923">
    <property type="entry name" value="Dodecin"/>
</dbReference>
<accession>A0ABP8I4D6</accession>
<feature type="region of interest" description="Disordered" evidence="1">
    <location>
        <begin position="75"/>
        <end position="132"/>
    </location>
</feature>
<sequence>MSTIKKVIEVLASSEKSFEDALQRALDEASTTLRGIKSIYVKDQSCRVRDNKIVEYRITAKITFEVMHKWDPTYQGAPDELKQVTTDEGPIGTGSGGPDYSNVDINAKPQLPRDVEPGGSATSPESGGGYSN</sequence>
<dbReference type="PANTHER" id="PTHR39324">
    <property type="entry name" value="CALCIUM DODECIN"/>
    <property type="match status" value="1"/>
</dbReference>
<evidence type="ECO:0000313" key="3">
    <source>
        <dbReference type="Proteomes" id="UP001501153"/>
    </source>
</evidence>
<evidence type="ECO:0000256" key="1">
    <source>
        <dbReference type="SAM" id="MobiDB-lite"/>
    </source>
</evidence>
<dbReference type="InterPro" id="IPR036694">
    <property type="entry name" value="Dodecin-like_sf"/>
</dbReference>
<protein>
    <recommendedName>
        <fullName evidence="4">Dodecin domain-containing protein</fullName>
    </recommendedName>
</protein>